<dbReference type="InterPro" id="IPR040328">
    <property type="entry name" value="DDB_G0279899-like"/>
</dbReference>
<evidence type="ECO:0000313" key="3">
    <source>
        <dbReference type="Proteomes" id="UP000002195"/>
    </source>
</evidence>
<dbReference type="Gene3D" id="3.30.160.60">
    <property type="entry name" value="Classic Zinc Finger"/>
    <property type="match status" value="1"/>
</dbReference>
<dbReference type="InterPro" id="IPR008615">
    <property type="entry name" value="FNIP"/>
</dbReference>
<reference evidence="2 3" key="1">
    <citation type="journal article" date="2005" name="Nature">
        <title>The genome of the social amoeba Dictyostelium discoideum.</title>
        <authorList>
            <consortium name="The Dictyostelium discoideum Sequencing Consortium"/>
            <person name="Eichinger L."/>
            <person name="Pachebat J.A."/>
            <person name="Glockner G."/>
            <person name="Rajandream M.A."/>
            <person name="Sucgang R."/>
            <person name="Berriman M."/>
            <person name="Song J."/>
            <person name="Olsen R."/>
            <person name="Szafranski K."/>
            <person name="Xu Q."/>
            <person name="Tunggal B."/>
            <person name="Kummerfeld S."/>
            <person name="Madera M."/>
            <person name="Konfortov B.A."/>
            <person name="Rivero F."/>
            <person name="Bankier A.T."/>
            <person name="Lehmann R."/>
            <person name="Hamlin N."/>
            <person name="Davies R."/>
            <person name="Gaudet P."/>
            <person name="Fey P."/>
            <person name="Pilcher K."/>
            <person name="Chen G."/>
            <person name="Saunders D."/>
            <person name="Sodergren E."/>
            <person name="Davis P."/>
            <person name="Kerhornou A."/>
            <person name="Nie X."/>
            <person name="Hall N."/>
            <person name="Anjard C."/>
            <person name="Hemphill L."/>
            <person name="Bason N."/>
            <person name="Farbrother P."/>
            <person name="Desany B."/>
            <person name="Just E."/>
            <person name="Morio T."/>
            <person name="Rost R."/>
            <person name="Churcher C."/>
            <person name="Cooper J."/>
            <person name="Haydock S."/>
            <person name="van Driessche N."/>
            <person name="Cronin A."/>
            <person name="Goodhead I."/>
            <person name="Muzny D."/>
            <person name="Mourier T."/>
            <person name="Pain A."/>
            <person name="Lu M."/>
            <person name="Harper D."/>
            <person name="Lindsay R."/>
            <person name="Hauser H."/>
            <person name="James K."/>
            <person name="Quiles M."/>
            <person name="Madan Babu M."/>
            <person name="Saito T."/>
            <person name="Buchrieser C."/>
            <person name="Wardroper A."/>
            <person name="Felder M."/>
            <person name="Thangavelu M."/>
            <person name="Johnson D."/>
            <person name="Knights A."/>
            <person name="Loulseged H."/>
            <person name="Mungall K."/>
            <person name="Oliver K."/>
            <person name="Price C."/>
            <person name="Quail M.A."/>
            <person name="Urushihara H."/>
            <person name="Hernandez J."/>
            <person name="Rabbinowitsch E."/>
            <person name="Steffen D."/>
            <person name="Sanders M."/>
            <person name="Ma J."/>
            <person name="Kohara Y."/>
            <person name="Sharp S."/>
            <person name="Simmonds M."/>
            <person name="Spiegler S."/>
            <person name="Tivey A."/>
            <person name="Sugano S."/>
            <person name="White B."/>
            <person name="Walker D."/>
            <person name="Woodward J."/>
            <person name="Winckler T."/>
            <person name="Tanaka Y."/>
            <person name="Shaulsky G."/>
            <person name="Schleicher M."/>
            <person name="Weinstock G."/>
            <person name="Rosenthal A."/>
            <person name="Cox E.C."/>
            <person name="Chisholm R.L."/>
            <person name="Gibbs R."/>
            <person name="Loomis W.F."/>
            <person name="Platzer M."/>
            <person name="Kay R.R."/>
            <person name="Williams J."/>
            <person name="Dear P.H."/>
            <person name="Noegel A.A."/>
            <person name="Barrell B."/>
            <person name="Kuspa A."/>
        </authorList>
    </citation>
    <scope>NUCLEOTIDE SEQUENCE [LARGE SCALE GENOMIC DNA]</scope>
    <source>
        <strain evidence="2 3">AX4</strain>
    </source>
</reference>
<dbReference type="AlphaFoldDB" id="Q55B58"/>
<dbReference type="Pfam" id="PF00643">
    <property type="entry name" value="zf-B_box"/>
    <property type="match status" value="1"/>
</dbReference>
<dbReference type="PhylomeDB" id="Q55B58"/>
<dbReference type="KEGG" id="ddi:DDB_G0271188"/>
<proteinExistence type="predicted"/>
<evidence type="ECO:0000313" key="2">
    <source>
        <dbReference type="EMBL" id="EAL71724.1"/>
    </source>
</evidence>
<dbReference type="RefSeq" id="XP_645754.1">
    <property type="nucleotide sequence ID" value="XM_640662.1"/>
</dbReference>
<organism evidence="2 3">
    <name type="scientific">Dictyostelium discoideum</name>
    <name type="common">Social amoeba</name>
    <dbReference type="NCBI Taxonomy" id="44689"/>
    <lineage>
        <taxon>Eukaryota</taxon>
        <taxon>Amoebozoa</taxon>
        <taxon>Evosea</taxon>
        <taxon>Eumycetozoa</taxon>
        <taxon>Dictyostelia</taxon>
        <taxon>Dictyosteliales</taxon>
        <taxon>Dictyosteliaceae</taxon>
        <taxon>Dictyostelium</taxon>
    </lineage>
</organism>
<dbReference type="SMR" id="Q55B58"/>
<dbReference type="GeneID" id="8617946"/>
<gene>
    <name evidence="2" type="ORF">DDB_G0271188</name>
</gene>
<protein>
    <recommendedName>
        <fullName evidence="1">B box-type domain-containing protein</fullName>
    </recommendedName>
</protein>
<dbReference type="InterPro" id="IPR000315">
    <property type="entry name" value="Znf_B-box"/>
</dbReference>
<feature type="domain" description="B box-type" evidence="1">
    <location>
        <begin position="8"/>
        <end position="46"/>
    </location>
</feature>
<name>Q55B58_DICDI</name>
<dbReference type="SUPFAM" id="SSF57845">
    <property type="entry name" value="B-box zinc-binding domain"/>
    <property type="match status" value="1"/>
</dbReference>
<dbReference type="InParanoid" id="Q55B58"/>
<dbReference type="PaxDb" id="44689-DDB0202755"/>
<evidence type="ECO:0000259" key="1">
    <source>
        <dbReference type="Pfam" id="PF00643"/>
    </source>
</evidence>
<dbReference type="EMBL" id="AAFI02000006">
    <property type="protein sequence ID" value="EAL71724.1"/>
    <property type="molecule type" value="Genomic_DNA"/>
</dbReference>
<dbReference type="Proteomes" id="UP000002195">
    <property type="component" value="Unassembled WGS sequence"/>
</dbReference>
<keyword evidence="3" id="KW-1185">Reference proteome</keyword>
<dbReference type="VEuPathDB" id="AmoebaDB:DDB_G0271188"/>
<sequence>MDNINKYDNKCSIHKEYDIKLICSTCKVTVVCNDCIVSGHIGHKFDHIDVENSKAIFEEFKNNHLQNLNNQIGINNELLKESNNLFKSLEDKHTENVNTITEEFKELSKLLQIIEIDKIKQLVTIYDENKDTNTNISTTIHDNLNIINLITNKYKNTINQINIDEIINNNKNNNNNSYQHIEMLKHCHQSQLLIKDNQNVNKIKELMNQYKNVNIVNSEQVKNSIKEIFEIRDSPSITNVKDPKRVTVLGYEYFFYKNDSVIPKGTIRVAIAPSVKTIEIGSIPTSVQFLLLLDGFNIQLTKGMLPESITYLLVGAIKKPLLKGSIPNCVSNWFLLDGFNQEKSEIPQSVNLYLFDTPLTNFPFETFVYRTPKYKQQLTHPKVKNCDVTMLGWEPKIEL</sequence>
<dbReference type="CDD" id="cd19756">
    <property type="entry name" value="Bbox2"/>
    <property type="match status" value="1"/>
</dbReference>
<dbReference type="PANTHER" id="PTHR31768:SF3">
    <property type="entry name" value="B BOX-TYPE DOMAIN-CONTAINING PROTEIN-RELATED"/>
    <property type="match status" value="1"/>
</dbReference>
<dbReference type="eggNOG" id="ENOG502SWWV">
    <property type="taxonomic scope" value="Eukaryota"/>
</dbReference>
<dbReference type="GO" id="GO:0008270">
    <property type="term" value="F:zinc ion binding"/>
    <property type="evidence" value="ECO:0007669"/>
    <property type="project" value="InterPro"/>
</dbReference>
<dbReference type="FunCoup" id="Q55B58">
    <property type="interactions" value="16"/>
</dbReference>
<dbReference type="OMA" id="FFEIMVE"/>
<dbReference type="dictyBase" id="DDB_G0271188"/>
<accession>Q55B58</accession>
<dbReference type="Pfam" id="PF05725">
    <property type="entry name" value="FNIP"/>
    <property type="match status" value="1"/>
</dbReference>
<comment type="caution">
    <text evidence="2">The sequence shown here is derived from an EMBL/GenBank/DDBJ whole genome shotgun (WGS) entry which is preliminary data.</text>
</comment>
<dbReference type="PANTHER" id="PTHR31768">
    <property type="entry name" value="B BOX-TYPE DOMAIN-CONTAINING PROTEIN"/>
    <property type="match status" value="1"/>
</dbReference>
<dbReference type="HOGENOM" id="CLU_018467_0_0_1"/>